<dbReference type="OrthoDB" id="265717at2759"/>
<dbReference type="GO" id="GO:0008168">
    <property type="term" value="F:methyltransferase activity"/>
    <property type="evidence" value="ECO:0007669"/>
    <property type="project" value="UniProtKB-KW"/>
</dbReference>
<dbReference type="AlphaFoldDB" id="A0A2R6R2G7"/>
<evidence type="ECO:0000259" key="1">
    <source>
        <dbReference type="PROSITE" id="PS50280"/>
    </source>
</evidence>
<dbReference type="OMA" id="KWYFDCQ"/>
<gene>
    <name evidence="2" type="ORF">CEY00_Acc11491</name>
</gene>
<organism evidence="2 3">
    <name type="scientific">Actinidia chinensis var. chinensis</name>
    <name type="common">Chinese soft-hair kiwi</name>
    <dbReference type="NCBI Taxonomy" id="1590841"/>
    <lineage>
        <taxon>Eukaryota</taxon>
        <taxon>Viridiplantae</taxon>
        <taxon>Streptophyta</taxon>
        <taxon>Embryophyta</taxon>
        <taxon>Tracheophyta</taxon>
        <taxon>Spermatophyta</taxon>
        <taxon>Magnoliopsida</taxon>
        <taxon>eudicotyledons</taxon>
        <taxon>Gunneridae</taxon>
        <taxon>Pentapetalae</taxon>
        <taxon>asterids</taxon>
        <taxon>Ericales</taxon>
        <taxon>Actinidiaceae</taxon>
        <taxon>Actinidia</taxon>
    </lineage>
</organism>
<evidence type="ECO:0000313" key="3">
    <source>
        <dbReference type="Proteomes" id="UP000241394"/>
    </source>
</evidence>
<dbReference type="GO" id="GO:0005634">
    <property type="term" value="C:nucleus"/>
    <property type="evidence" value="ECO:0007669"/>
    <property type="project" value="TreeGrafter"/>
</dbReference>
<dbReference type="Pfam" id="PF00856">
    <property type="entry name" value="SET"/>
    <property type="match status" value="1"/>
</dbReference>
<dbReference type="PANTHER" id="PTHR12197">
    <property type="entry name" value="HISTONE-LYSINE N-METHYLTRANSFERASE SMYD"/>
    <property type="match status" value="1"/>
</dbReference>
<proteinExistence type="predicted"/>
<dbReference type="SUPFAM" id="SSF48452">
    <property type="entry name" value="TPR-like"/>
    <property type="match status" value="1"/>
</dbReference>
<dbReference type="GO" id="GO:0032259">
    <property type="term" value="P:methylation"/>
    <property type="evidence" value="ECO:0007669"/>
    <property type="project" value="UniProtKB-KW"/>
</dbReference>
<dbReference type="SUPFAM" id="SSF82199">
    <property type="entry name" value="SET domain"/>
    <property type="match status" value="1"/>
</dbReference>
<dbReference type="EMBL" id="NKQK01000010">
    <property type="protein sequence ID" value="PSS19440.1"/>
    <property type="molecule type" value="Genomic_DNA"/>
</dbReference>
<dbReference type="FunCoup" id="A0A2R6R2G7">
    <property type="interactions" value="1279"/>
</dbReference>
<dbReference type="Gene3D" id="1.25.40.10">
    <property type="entry name" value="Tetratricopeptide repeat domain"/>
    <property type="match status" value="1"/>
</dbReference>
<dbReference type="InterPro" id="IPR001214">
    <property type="entry name" value="SET_dom"/>
</dbReference>
<dbReference type="InterPro" id="IPR046341">
    <property type="entry name" value="SET_dom_sf"/>
</dbReference>
<feature type="domain" description="SET" evidence="1">
    <location>
        <begin position="1"/>
        <end position="179"/>
    </location>
</feature>
<dbReference type="InterPro" id="IPR011990">
    <property type="entry name" value="TPR-like_helical_dom_sf"/>
</dbReference>
<dbReference type="Gene3D" id="2.170.270.10">
    <property type="entry name" value="SET domain"/>
    <property type="match status" value="1"/>
</dbReference>
<keyword evidence="2" id="KW-0808">Transferase</keyword>
<dbReference type="SMART" id="SM00317">
    <property type="entry name" value="SET"/>
    <property type="match status" value="1"/>
</dbReference>
<sequence>MSLYQTEHQLTQDAIGVSRQVILKGARLVKLFVTVGAHARYPKKSDWNLHRLECGVLSKLDKDRQKSLTPSIRLMVKLYLRRKLQSEKLIPITVTDNYNLVGALVSRILAYINPFKLACNAHTICDSELRPLGTGLYPIISIINHSCFPNSVLVFEGRVAVICAVQRIPKGTEVLISYIETAGSTTTRQKALREQYFFSCACPRCIKEGNSDDIQESAILEGYRCKDGGCNGFLLRDSGDKGFICQQCGIVRDREEIKKLVGEINLLSEKASKLVSSGFNTEAGATYKMIEKLQLKLCHSFSINLMRTRETLLKIFMELRDWKEALAYCRSTIPVYERVYPVFHPLLGLQYYTFGKLEWLLGDTADACKSLTKAVDILRIIHGTNTPFMKELLIKLEEAQAEASYKLSSMN</sequence>
<reference evidence="2 3" key="1">
    <citation type="submission" date="2017-07" db="EMBL/GenBank/DDBJ databases">
        <title>An improved, manually edited Actinidia chinensis var. chinensis (kiwifruit) genome highlights the challenges associated with draft genomes and gene prediction in plants.</title>
        <authorList>
            <person name="Pilkington S."/>
            <person name="Crowhurst R."/>
            <person name="Hilario E."/>
            <person name="Nardozza S."/>
            <person name="Fraser L."/>
            <person name="Peng Y."/>
            <person name="Gunaseelan K."/>
            <person name="Simpson R."/>
            <person name="Tahir J."/>
            <person name="Deroles S."/>
            <person name="Templeton K."/>
            <person name="Luo Z."/>
            <person name="Davy M."/>
            <person name="Cheng C."/>
            <person name="Mcneilage M."/>
            <person name="Scaglione D."/>
            <person name="Liu Y."/>
            <person name="Zhang Q."/>
            <person name="Datson P."/>
            <person name="De Silva N."/>
            <person name="Gardiner S."/>
            <person name="Bassett H."/>
            <person name="Chagne D."/>
            <person name="Mccallum J."/>
            <person name="Dzierzon H."/>
            <person name="Deng C."/>
            <person name="Wang Y.-Y."/>
            <person name="Barron N."/>
            <person name="Manako K."/>
            <person name="Bowen J."/>
            <person name="Foster T."/>
            <person name="Erridge Z."/>
            <person name="Tiffin H."/>
            <person name="Waite C."/>
            <person name="Davies K."/>
            <person name="Grierson E."/>
            <person name="Laing W."/>
            <person name="Kirk R."/>
            <person name="Chen X."/>
            <person name="Wood M."/>
            <person name="Montefiori M."/>
            <person name="Brummell D."/>
            <person name="Schwinn K."/>
            <person name="Catanach A."/>
            <person name="Fullerton C."/>
            <person name="Li D."/>
            <person name="Meiyalaghan S."/>
            <person name="Nieuwenhuizen N."/>
            <person name="Read N."/>
            <person name="Prakash R."/>
            <person name="Hunter D."/>
            <person name="Zhang H."/>
            <person name="Mckenzie M."/>
            <person name="Knabel M."/>
            <person name="Harris A."/>
            <person name="Allan A."/>
            <person name="Chen A."/>
            <person name="Janssen B."/>
            <person name="Plunkett B."/>
            <person name="Dwamena C."/>
            <person name="Voogd C."/>
            <person name="Leif D."/>
            <person name="Lafferty D."/>
            <person name="Souleyre E."/>
            <person name="Varkonyi-Gasic E."/>
            <person name="Gambi F."/>
            <person name="Hanley J."/>
            <person name="Yao J.-L."/>
            <person name="Cheung J."/>
            <person name="David K."/>
            <person name="Warren B."/>
            <person name="Marsh K."/>
            <person name="Snowden K."/>
            <person name="Lin-Wang K."/>
            <person name="Brian L."/>
            <person name="Martinez-Sanchez M."/>
            <person name="Wang M."/>
            <person name="Ileperuma N."/>
            <person name="Macnee N."/>
            <person name="Campin R."/>
            <person name="Mcatee P."/>
            <person name="Drummond R."/>
            <person name="Espley R."/>
            <person name="Ireland H."/>
            <person name="Wu R."/>
            <person name="Atkinson R."/>
            <person name="Karunairetnam S."/>
            <person name="Bulley S."/>
            <person name="Chunkath S."/>
            <person name="Hanley Z."/>
            <person name="Storey R."/>
            <person name="Thrimawithana A."/>
            <person name="Thomson S."/>
            <person name="David C."/>
            <person name="Testolin R."/>
        </authorList>
    </citation>
    <scope>NUCLEOTIDE SEQUENCE [LARGE SCALE GENOMIC DNA]</scope>
    <source>
        <strain evidence="3">cv. Red5</strain>
        <tissue evidence="2">Young leaf</tissue>
    </source>
</reference>
<protein>
    <submittedName>
        <fullName evidence="2">Histone-lysine N-methyltransferase</fullName>
    </submittedName>
</protein>
<dbReference type="InterPro" id="IPR050869">
    <property type="entry name" value="H3K4_H4K5_MeTrfase"/>
</dbReference>
<name>A0A2R6R2G7_ACTCC</name>
<dbReference type="STRING" id="1590841.A0A2R6R2G7"/>
<dbReference type="Proteomes" id="UP000241394">
    <property type="component" value="Chromosome LG10"/>
</dbReference>
<accession>A0A2R6R2G7</accession>
<evidence type="ECO:0000313" key="2">
    <source>
        <dbReference type="EMBL" id="PSS19440.1"/>
    </source>
</evidence>
<dbReference type="InParanoid" id="A0A2R6R2G7"/>
<dbReference type="PROSITE" id="PS50280">
    <property type="entry name" value="SET"/>
    <property type="match status" value="1"/>
</dbReference>
<dbReference type="Gramene" id="PSS19440">
    <property type="protein sequence ID" value="PSS19440"/>
    <property type="gene ID" value="CEY00_Acc11491"/>
</dbReference>
<dbReference type="PANTHER" id="PTHR12197:SF251">
    <property type="entry name" value="EG:BACR7C10.4 PROTEIN"/>
    <property type="match status" value="1"/>
</dbReference>
<reference evidence="3" key="2">
    <citation type="journal article" date="2018" name="BMC Genomics">
        <title>A manually annotated Actinidia chinensis var. chinensis (kiwifruit) genome highlights the challenges associated with draft genomes and gene prediction in plants.</title>
        <authorList>
            <person name="Pilkington S.M."/>
            <person name="Crowhurst R."/>
            <person name="Hilario E."/>
            <person name="Nardozza S."/>
            <person name="Fraser L."/>
            <person name="Peng Y."/>
            <person name="Gunaseelan K."/>
            <person name="Simpson R."/>
            <person name="Tahir J."/>
            <person name="Deroles S.C."/>
            <person name="Templeton K."/>
            <person name="Luo Z."/>
            <person name="Davy M."/>
            <person name="Cheng C."/>
            <person name="McNeilage M."/>
            <person name="Scaglione D."/>
            <person name="Liu Y."/>
            <person name="Zhang Q."/>
            <person name="Datson P."/>
            <person name="De Silva N."/>
            <person name="Gardiner S.E."/>
            <person name="Bassett H."/>
            <person name="Chagne D."/>
            <person name="McCallum J."/>
            <person name="Dzierzon H."/>
            <person name="Deng C."/>
            <person name="Wang Y.Y."/>
            <person name="Barron L."/>
            <person name="Manako K."/>
            <person name="Bowen J."/>
            <person name="Foster T.M."/>
            <person name="Erridge Z.A."/>
            <person name="Tiffin H."/>
            <person name="Waite C.N."/>
            <person name="Davies K.M."/>
            <person name="Grierson E.P."/>
            <person name="Laing W.A."/>
            <person name="Kirk R."/>
            <person name="Chen X."/>
            <person name="Wood M."/>
            <person name="Montefiori M."/>
            <person name="Brummell D.A."/>
            <person name="Schwinn K.E."/>
            <person name="Catanach A."/>
            <person name="Fullerton C."/>
            <person name="Li D."/>
            <person name="Meiyalaghan S."/>
            <person name="Nieuwenhuizen N."/>
            <person name="Read N."/>
            <person name="Prakash R."/>
            <person name="Hunter D."/>
            <person name="Zhang H."/>
            <person name="McKenzie M."/>
            <person name="Knabel M."/>
            <person name="Harris A."/>
            <person name="Allan A.C."/>
            <person name="Gleave A."/>
            <person name="Chen A."/>
            <person name="Janssen B.J."/>
            <person name="Plunkett B."/>
            <person name="Ampomah-Dwamena C."/>
            <person name="Voogd C."/>
            <person name="Leif D."/>
            <person name="Lafferty D."/>
            <person name="Souleyre E.J.F."/>
            <person name="Varkonyi-Gasic E."/>
            <person name="Gambi F."/>
            <person name="Hanley J."/>
            <person name="Yao J.L."/>
            <person name="Cheung J."/>
            <person name="David K.M."/>
            <person name="Warren B."/>
            <person name="Marsh K."/>
            <person name="Snowden K.C."/>
            <person name="Lin-Wang K."/>
            <person name="Brian L."/>
            <person name="Martinez-Sanchez M."/>
            <person name="Wang M."/>
            <person name="Ileperuma N."/>
            <person name="Macnee N."/>
            <person name="Campin R."/>
            <person name="McAtee P."/>
            <person name="Drummond R.S.M."/>
            <person name="Espley R.V."/>
            <person name="Ireland H.S."/>
            <person name="Wu R."/>
            <person name="Atkinson R.G."/>
            <person name="Karunairetnam S."/>
            <person name="Bulley S."/>
            <person name="Chunkath S."/>
            <person name="Hanley Z."/>
            <person name="Storey R."/>
            <person name="Thrimawithana A.H."/>
            <person name="Thomson S."/>
            <person name="David C."/>
            <person name="Testolin R."/>
            <person name="Huang H."/>
            <person name="Hellens R.P."/>
            <person name="Schaffer R.J."/>
        </authorList>
    </citation>
    <scope>NUCLEOTIDE SEQUENCE [LARGE SCALE GENOMIC DNA]</scope>
    <source>
        <strain evidence="3">cv. Red5</strain>
    </source>
</reference>
<comment type="caution">
    <text evidence="2">The sequence shown here is derived from an EMBL/GenBank/DDBJ whole genome shotgun (WGS) entry which is preliminary data.</text>
</comment>
<keyword evidence="2" id="KW-0489">Methyltransferase</keyword>
<keyword evidence="3" id="KW-1185">Reference proteome</keyword>